<dbReference type="InterPro" id="IPR010710">
    <property type="entry name" value="DUF1289"/>
</dbReference>
<gene>
    <name evidence="1" type="ORF">FHT01_000224</name>
</gene>
<dbReference type="RefSeq" id="WP_140047904.1">
    <property type="nucleotide sequence ID" value="NZ_BAAAEV010000001.1"/>
</dbReference>
<name>A0ABX0U1L7_9SPHN</name>
<sequence length="72" mass="7732">MSGADDDFITFEPAATVLSPCVLVCAIDAASGWCLGCGRSASEIAQWPFASDAERQALLDRLPERLCQLQSR</sequence>
<dbReference type="Proteomes" id="UP000788153">
    <property type="component" value="Unassembled WGS sequence"/>
</dbReference>
<dbReference type="EMBL" id="JAASQP010000001">
    <property type="protein sequence ID" value="NIJ22682.1"/>
    <property type="molecule type" value="Genomic_DNA"/>
</dbReference>
<accession>A0ABX0U1L7</accession>
<organism evidence="1 2">
    <name type="scientific">Sphingomonas japonica</name>
    <dbReference type="NCBI Taxonomy" id="511662"/>
    <lineage>
        <taxon>Bacteria</taxon>
        <taxon>Pseudomonadati</taxon>
        <taxon>Pseudomonadota</taxon>
        <taxon>Alphaproteobacteria</taxon>
        <taxon>Sphingomonadales</taxon>
        <taxon>Sphingomonadaceae</taxon>
        <taxon>Sphingomonas</taxon>
    </lineage>
</organism>
<dbReference type="PANTHER" id="PTHR35175:SF2">
    <property type="entry name" value="DUF1289 DOMAIN-CONTAINING PROTEIN"/>
    <property type="match status" value="1"/>
</dbReference>
<evidence type="ECO:0000313" key="1">
    <source>
        <dbReference type="EMBL" id="NIJ22682.1"/>
    </source>
</evidence>
<keyword evidence="2" id="KW-1185">Reference proteome</keyword>
<comment type="caution">
    <text evidence="1">The sequence shown here is derived from an EMBL/GenBank/DDBJ whole genome shotgun (WGS) entry which is preliminary data.</text>
</comment>
<proteinExistence type="predicted"/>
<protein>
    <recommendedName>
        <fullName evidence="3">DUF1289 domain-containing protein</fullName>
    </recommendedName>
</protein>
<dbReference type="Pfam" id="PF06945">
    <property type="entry name" value="DUF1289"/>
    <property type="match status" value="1"/>
</dbReference>
<evidence type="ECO:0000313" key="2">
    <source>
        <dbReference type="Proteomes" id="UP000788153"/>
    </source>
</evidence>
<evidence type="ECO:0008006" key="3">
    <source>
        <dbReference type="Google" id="ProtNLM"/>
    </source>
</evidence>
<dbReference type="PANTHER" id="PTHR35175">
    <property type="entry name" value="DUF1289 DOMAIN-CONTAINING PROTEIN"/>
    <property type="match status" value="1"/>
</dbReference>
<reference evidence="1 2" key="1">
    <citation type="submission" date="2020-03" db="EMBL/GenBank/DDBJ databases">
        <title>Genomic Encyclopedia of Type Strains, Phase IV (KMG-IV): sequencing the most valuable type-strain genomes for metagenomic binning, comparative biology and taxonomic classification.</title>
        <authorList>
            <person name="Goeker M."/>
        </authorList>
    </citation>
    <scope>NUCLEOTIDE SEQUENCE [LARGE SCALE GENOMIC DNA]</scope>
    <source>
        <strain evidence="1 2">DSM 22753</strain>
    </source>
</reference>